<dbReference type="PANTHER" id="PTHR43229:SF2">
    <property type="entry name" value="NODULATION PROTEIN J"/>
    <property type="match status" value="1"/>
</dbReference>
<evidence type="ECO:0000256" key="5">
    <source>
        <dbReference type="SAM" id="Phobius"/>
    </source>
</evidence>
<comment type="caution">
    <text evidence="7">The sequence shown here is derived from an EMBL/GenBank/DDBJ whole genome shotgun (WGS) entry which is preliminary data.</text>
</comment>
<feature type="transmembrane region" description="Helical" evidence="5">
    <location>
        <begin position="57"/>
        <end position="79"/>
    </location>
</feature>
<dbReference type="AlphaFoldDB" id="A0A235FF36"/>
<feature type="transmembrane region" description="Helical" evidence="5">
    <location>
        <begin position="22"/>
        <end position="45"/>
    </location>
</feature>
<evidence type="ECO:0000256" key="1">
    <source>
        <dbReference type="ARBA" id="ARBA00004141"/>
    </source>
</evidence>
<feature type="transmembrane region" description="Helical" evidence="5">
    <location>
        <begin position="172"/>
        <end position="190"/>
    </location>
</feature>
<reference evidence="7 8" key="1">
    <citation type="submission" date="2017-07" db="EMBL/GenBank/DDBJ databases">
        <title>Fictibacillus sp. nov. GDSW-R2A3 Genome sequencing and assembly.</title>
        <authorList>
            <person name="Mayilraj S."/>
        </authorList>
    </citation>
    <scope>NUCLEOTIDE SEQUENCE [LARGE SCALE GENOMIC DNA]</scope>
    <source>
        <strain evidence="7 8">GDSW-R2A3</strain>
    </source>
</reference>
<sequence length="259" mass="29763">MNTFQFVLYNTKLSWRMQRNELPLKIFIGTFAVRIIFQSLFFIWIANIIGGQGMREFAMYGNILIPAAHILFIDVYNVLRDEIDENRIDLLTISKTSLLLILIGRSIVYFIKGFFIILFTYAVISSLLIPGLGHWLKLFAAIPLLLLFSLSAYSFGIFLAALNLNDKISQMLPNFSLVFLMLVGNFTVPVEKLPPIFQTLSEFVPLRHSVDAFRAFLTDNIPYWTNPDVYIELLILTIFSVVGYSIYLESVNKFRKHPA</sequence>
<dbReference type="InterPro" id="IPR000412">
    <property type="entry name" value="ABC_2_transport"/>
</dbReference>
<gene>
    <name evidence="7" type="ORF">CGZ90_05710</name>
</gene>
<evidence type="ECO:0000256" key="3">
    <source>
        <dbReference type="ARBA" id="ARBA00022989"/>
    </source>
</evidence>
<evidence type="ECO:0000313" key="7">
    <source>
        <dbReference type="EMBL" id="OYD59385.1"/>
    </source>
</evidence>
<feature type="transmembrane region" description="Helical" evidence="5">
    <location>
        <begin position="229"/>
        <end position="248"/>
    </location>
</feature>
<dbReference type="PRINTS" id="PR00164">
    <property type="entry name" value="ABC2TRNSPORT"/>
</dbReference>
<evidence type="ECO:0000259" key="6">
    <source>
        <dbReference type="Pfam" id="PF01061"/>
    </source>
</evidence>
<keyword evidence="8" id="KW-1185">Reference proteome</keyword>
<evidence type="ECO:0000256" key="2">
    <source>
        <dbReference type="ARBA" id="ARBA00022692"/>
    </source>
</evidence>
<dbReference type="EMBL" id="NOII01000001">
    <property type="protein sequence ID" value="OYD59385.1"/>
    <property type="molecule type" value="Genomic_DNA"/>
</dbReference>
<dbReference type="GO" id="GO:0043190">
    <property type="term" value="C:ATP-binding cassette (ABC) transporter complex"/>
    <property type="evidence" value="ECO:0007669"/>
    <property type="project" value="InterPro"/>
</dbReference>
<dbReference type="RefSeq" id="WP_094251346.1">
    <property type="nucleotide sequence ID" value="NZ_JBHLXL010000001.1"/>
</dbReference>
<keyword evidence="3 5" id="KW-1133">Transmembrane helix</keyword>
<feature type="domain" description="ABC-2 type transporter transmembrane" evidence="6">
    <location>
        <begin position="24"/>
        <end position="215"/>
    </location>
</feature>
<dbReference type="InterPro" id="IPR051784">
    <property type="entry name" value="Nod_factor_ABC_transporter"/>
</dbReference>
<dbReference type="OrthoDB" id="111284at2"/>
<comment type="subcellular location">
    <subcellularLocation>
        <location evidence="1">Membrane</location>
        <topology evidence="1">Multi-pass membrane protein</topology>
    </subcellularLocation>
</comment>
<keyword evidence="2 5" id="KW-0812">Transmembrane</keyword>
<accession>A0A235FF36</accession>
<dbReference type="InterPro" id="IPR013525">
    <property type="entry name" value="ABC2_TM"/>
</dbReference>
<evidence type="ECO:0000256" key="4">
    <source>
        <dbReference type="ARBA" id="ARBA00023136"/>
    </source>
</evidence>
<feature type="transmembrane region" description="Helical" evidence="5">
    <location>
        <begin position="99"/>
        <end position="124"/>
    </location>
</feature>
<name>A0A235FF36_9BACL</name>
<proteinExistence type="predicted"/>
<protein>
    <recommendedName>
        <fullName evidence="6">ABC-2 type transporter transmembrane domain-containing protein</fullName>
    </recommendedName>
</protein>
<evidence type="ECO:0000313" key="8">
    <source>
        <dbReference type="Proteomes" id="UP000215059"/>
    </source>
</evidence>
<dbReference type="Proteomes" id="UP000215059">
    <property type="component" value="Unassembled WGS sequence"/>
</dbReference>
<keyword evidence="4 5" id="KW-0472">Membrane</keyword>
<dbReference type="GO" id="GO:0140359">
    <property type="term" value="F:ABC-type transporter activity"/>
    <property type="evidence" value="ECO:0007669"/>
    <property type="project" value="InterPro"/>
</dbReference>
<feature type="transmembrane region" description="Helical" evidence="5">
    <location>
        <begin position="136"/>
        <end position="160"/>
    </location>
</feature>
<dbReference type="Pfam" id="PF01061">
    <property type="entry name" value="ABC2_membrane"/>
    <property type="match status" value="1"/>
</dbReference>
<dbReference type="PANTHER" id="PTHR43229">
    <property type="entry name" value="NODULATION PROTEIN J"/>
    <property type="match status" value="1"/>
</dbReference>
<organism evidence="7 8">
    <name type="scientific">Fictibacillus aquaticus</name>
    <dbReference type="NCBI Taxonomy" id="2021314"/>
    <lineage>
        <taxon>Bacteria</taxon>
        <taxon>Bacillati</taxon>
        <taxon>Bacillota</taxon>
        <taxon>Bacilli</taxon>
        <taxon>Bacillales</taxon>
        <taxon>Fictibacillaceae</taxon>
        <taxon>Fictibacillus</taxon>
    </lineage>
</organism>